<feature type="transmembrane region" description="Helical" evidence="8">
    <location>
        <begin position="120"/>
        <end position="144"/>
    </location>
</feature>
<evidence type="ECO:0000256" key="6">
    <source>
        <dbReference type="ARBA" id="ARBA00022989"/>
    </source>
</evidence>
<feature type="transmembrane region" description="Helical" evidence="8">
    <location>
        <begin position="222"/>
        <end position="246"/>
    </location>
</feature>
<dbReference type="Gene3D" id="1.20.1530.20">
    <property type="match status" value="1"/>
</dbReference>
<proteinExistence type="inferred from homology"/>
<feature type="transmembrane region" description="Helical" evidence="8">
    <location>
        <begin position="282"/>
        <end position="302"/>
    </location>
</feature>
<keyword evidence="3" id="KW-0813">Transport</keyword>
<evidence type="ECO:0000256" key="7">
    <source>
        <dbReference type="ARBA" id="ARBA00023136"/>
    </source>
</evidence>
<dbReference type="PANTHER" id="PTHR36838:SF4">
    <property type="entry name" value="AUXIN EFFLUX CARRIER FAMILY PROTEIN"/>
    <property type="match status" value="1"/>
</dbReference>
<dbReference type="RefSeq" id="WP_229591396.1">
    <property type="nucleotide sequence ID" value="NZ_AP024485.1"/>
</dbReference>
<evidence type="ECO:0000256" key="1">
    <source>
        <dbReference type="ARBA" id="ARBA00004651"/>
    </source>
</evidence>
<dbReference type="InterPro" id="IPR004776">
    <property type="entry name" value="Mem_transp_PIN-like"/>
</dbReference>
<dbReference type="Proteomes" id="UP001053296">
    <property type="component" value="Chromosome"/>
</dbReference>
<evidence type="ECO:0000256" key="5">
    <source>
        <dbReference type="ARBA" id="ARBA00022692"/>
    </source>
</evidence>
<keyword evidence="10" id="KW-1185">Reference proteome</keyword>
<evidence type="ECO:0000313" key="10">
    <source>
        <dbReference type="Proteomes" id="UP001053296"/>
    </source>
</evidence>
<evidence type="ECO:0000256" key="3">
    <source>
        <dbReference type="ARBA" id="ARBA00022448"/>
    </source>
</evidence>
<gene>
    <name evidence="9" type="ORF">PSDVSF_26650</name>
</gene>
<evidence type="ECO:0000256" key="8">
    <source>
        <dbReference type="SAM" id="Phobius"/>
    </source>
</evidence>
<dbReference type="InterPro" id="IPR038770">
    <property type="entry name" value="Na+/solute_symporter_sf"/>
</dbReference>
<accession>A0ABN6EST9</accession>
<comment type="similarity">
    <text evidence="2">Belongs to the auxin efflux carrier (TC 2.A.69) family.</text>
</comment>
<comment type="subcellular location">
    <subcellularLocation>
        <location evidence="1">Cell membrane</location>
        <topology evidence="1">Multi-pass membrane protein</topology>
    </subcellularLocation>
</comment>
<feature type="transmembrane region" description="Helical" evidence="8">
    <location>
        <begin position="156"/>
        <end position="181"/>
    </location>
</feature>
<keyword evidence="4" id="KW-1003">Cell membrane</keyword>
<evidence type="ECO:0000256" key="2">
    <source>
        <dbReference type="ARBA" id="ARBA00010145"/>
    </source>
</evidence>
<keyword evidence="5 8" id="KW-0812">Transmembrane</keyword>
<evidence type="ECO:0000313" key="9">
    <source>
        <dbReference type="EMBL" id="BCS89423.1"/>
    </source>
</evidence>
<name>A0ABN6EST9_9BACT</name>
<dbReference type="EMBL" id="AP024485">
    <property type="protein sequence ID" value="BCS89423.1"/>
    <property type="molecule type" value="Genomic_DNA"/>
</dbReference>
<feature type="transmembrane region" description="Helical" evidence="8">
    <location>
        <begin position="252"/>
        <end position="270"/>
    </location>
</feature>
<organism evidence="9 10">
    <name type="scientific">Pseudodesulfovibrio sediminis</name>
    <dbReference type="NCBI Taxonomy" id="2810563"/>
    <lineage>
        <taxon>Bacteria</taxon>
        <taxon>Pseudomonadati</taxon>
        <taxon>Thermodesulfobacteriota</taxon>
        <taxon>Desulfovibrionia</taxon>
        <taxon>Desulfovibrionales</taxon>
        <taxon>Desulfovibrionaceae</taxon>
    </lineage>
</organism>
<evidence type="ECO:0000256" key="4">
    <source>
        <dbReference type="ARBA" id="ARBA00022475"/>
    </source>
</evidence>
<dbReference type="Pfam" id="PF03547">
    <property type="entry name" value="Mem_trans"/>
    <property type="match status" value="1"/>
</dbReference>
<feature type="transmembrane region" description="Helical" evidence="8">
    <location>
        <begin position="193"/>
        <end position="210"/>
    </location>
</feature>
<protein>
    <submittedName>
        <fullName evidence="9">Transporter</fullName>
    </submittedName>
</protein>
<sequence length="303" mass="31935">MSPILLAIIPIFVLILVGFGLRRMGFPGEGFWPVSERLTYFVLLPAMLVQGLSGKELSPDLLPLSVAVVCTILTMAIIARLLWPVLKLDGPAYTSLFQGSFRPNTYIGMSIAAALMGAEWLALSAMALLAMIPVINVICVLTLSRHGSKGGGGFKRVLFGVVTNPLILACAIGLGMNLLHLSLPSIINDFLDILGRAALPMGLLAAGAGLRFETVNGGKRTLVVSSVLHLAVLPLLAAGFSVLFGVDPAGQQIAVIYTAIPVSLSSFILARQMGGDHRLMAQIITVQTVLSVVTMPLALALLT</sequence>
<reference evidence="9" key="1">
    <citation type="journal article" date="2022" name="Arch. Microbiol.">
        <title>Pseudodesulfovibrio sediminis sp. nov., a mesophilic and neutrophilic sulfate-reducing bacterium isolated from sediment of a brackish lake.</title>
        <authorList>
            <person name="Takahashi A."/>
            <person name="Kojima H."/>
            <person name="Watanabe M."/>
            <person name="Fukui M."/>
        </authorList>
    </citation>
    <scope>NUCLEOTIDE SEQUENCE</scope>
    <source>
        <strain evidence="9">SF6</strain>
    </source>
</reference>
<keyword evidence="6 8" id="KW-1133">Transmembrane helix</keyword>
<feature type="transmembrane region" description="Helical" evidence="8">
    <location>
        <begin position="61"/>
        <end position="83"/>
    </location>
</feature>
<keyword evidence="7 8" id="KW-0472">Membrane</keyword>
<dbReference type="PANTHER" id="PTHR36838">
    <property type="entry name" value="AUXIN EFFLUX CARRIER FAMILY PROTEIN"/>
    <property type="match status" value="1"/>
</dbReference>